<dbReference type="SUPFAM" id="SSF55718">
    <property type="entry name" value="SCP-like"/>
    <property type="match status" value="1"/>
</dbReference>
<dbReference type="InterPro" id="IPR000182">
    <property type="entry name" value="GNAT_dom"/>
</dbReference>
<dbReference type="Pfam" id="PF17668">
    <property type="entry name" value="Acetyltransf_17"/>
    <property type="match status" value="1"/>
</dbReference>
<feature type="active site" description="Proton donor" evidence="4">
    <location>
        <position position="151"/>
    </location>
</feature>
<keyword evidence="3 4" id="KW-0012">Acyltransferase</keyword>
<comment type="subunit">
    <text evidence="4">Homohexamer; trimer of dimers.</text>
</comment>
<keyword evidence="2 4" id="KW-0808">Transferase</keyword>
<dbReference type="InterPro" id="IPR041380">
    <property type="entry name" value="Acetyltransf_17"/>
</dbReference>
<dbReference type="SUPFAM" id="SSF55729">
    <property type="entry name" value="Acyl-CoA N-acyltransferases (Nat)"/>
    <property type="match status" value="1"/>
</dbReference>
<feature type="binding site" evidence="4">
    <location>
        <begin position="118"/>
        <end position="123"/>
    </location>
    <ligand>
        <name>acetyl-CoA</name>
        <dbReference type="ChEBI" id="CHEBI:57288"/>
    </ligand>
</feature>
<dbReference type="AlphaFoldDB" id="A0A9W6M9R4"/>
<dbReference type="HAMAP" id="MF_01812">
    <property type="entry name" value="Eis"/>
    <property type="match status" value="1"/>
</dbReference>
<protein>
    <submittedName>
        <fullName evidence="6">UPF0256 protein</fullName>
    </submittedName>
</protein>
<dbReference type="PROSITE" id="PS51186">
    <property type="entry name" value="GNAT"/>
    <property type="match status" value="1"/>
</dbReference>
<evidence type="ECO:0000313" key="6">
    <source>
        <dbReference type="EMBL" id="GLK02872.1"/>
    </source>
</evidence>
<dbReference type="InterPro" id="IPR036527">
    <property type="entry name" value="SCP2_sterol-bd_dom_sf"/>
</dbReference>
<dbReference type="Proteomes" id="UP001142325">
    <property type="component" value="Unassembled WGS sequence"/>
</dbReference>
<evidence type="ECO:0000259" key="5">
    <source>
        <dbReference type="PROSITE" id="PS51186"/>
    </source>
</evidence>
<dbReference type="InterPro" id="IPR022902">
    <property type="entry name" value="NAcTrfase_Eis"/>
</dbReference>
<accession>A0A9W6M9R4</accession>
<evidence type="ECO:0000256" key="2">
    <source>
        <dbReference type="ARBA" id="ARBA00022679"/>
    </source>
</evidence>
<sequence>MSSLDAREIPVDPVSAQRLEAIGLAYRLIDTEDSTAADAFLRAETRGFLDPEPNDELLEFERATISARRNTGVFPAGAGRTDLPVATVNSWVTPLTVPGGEIDMWAISAVTVSGTHRRMGIARAMLEGELRAAAAAGVPVAGLTASEATLYERYGFAVAVPVMRVRVKTRRAGWGGSATAGRIEYLERPRLASDLGAIHERARLQRGGQIAGWPARWERMAGLAPNDTKASSVRGVRYIDEDGTTRGVLAYTLAEAGQSEGIELSVRHLTAETPDALRALWRFAVQHDLVTIVTAELRPVDDPLPLLVADQRGVEQTVHDHGWLRILDVPAVLSARTFATDVDVVVTVTDPLDLAAGTWRLKAVAGERASVEAAPEAAADITLGIAELSAAILGGVALTRLADAGRVHGDASHIDALSGALRAERMPHLAIWF</sequence>
<feature type="active site" description="Proton acceptor; via carboxylate" evidence="4">
    <location>
        <position position="433"/>
    </location>
</feature>
<dbReference type="InterPro" id="IPR025559">
    <property type="entry name" value="Eis_dom"/>
</dbReference>
<evidence type="ECO:0000256" key="4">
    <source>
        <dbReference type="HAMAP-Rule" id="MF_01812"/>
    </source>
</evidence>
<reference evidence="6" key="2">
    <citation type="submission" date="2023-01" db="EMBL/GenBank/DDBJ databases">
        <authorList>
            <person name="Sun Q."/>
            <person name="Evtushenko L."/>
        </authorList>
    </citation>
    <scope>NUCLEOTIDE SEQUENCE</scope>
    <source>
        <strain evidence="6">VKM Ac-1958</strain>
    </source>
</reference>
<proteinExistence type="inferred from homology"/>
<evidence type="ECO:0000313" key="7">
    <source>
        <dbReference type="Proteomes" id="UP001142325"/>
    </source>
</evidence>
<dbReference type="PANTHER" id="PTHR37817">
    <property type="entry name" value="N-ACETYLTRANSFERASE EIS"/>
    <property type="match status" value="1"/>
</dbReference>
<dbReference type="PANTHER" id="PTHR37817:SF1">
    <property type="entry name" value="N-ACETYLTRANSFERASE EIS"/>
    <property type="match status" value="1"/>
</dbReference>
<reference evidence="6" key="1">
    <citation type="journal article" date="2014" name="Int. J. Syst. Evol. Microbiol.">
        <title>Complete genome sequence of Corynebacterium casei LMG S-19264T (=DSM 44701T), isolated from a smear-ripened cheese.</title>
        <authorList>
            <consortium name="US DOE Joint Genome Institute (JGI-PGF)"/>
            <person name="Walter F."/>
            <person name="Albersmeier A."/>
            <person name="Kalinowski J."/>
            <person name="Ruckert C."/>
        </authorList>
    </citation>
    <scope>NUCLEOTIDE SEQUENCE</scope>
    <source>
        <strain evidence="6">VKM Ac-1958</strain>
    </source>
</reference>
<dbReference type="Pfam" id="PF13530">
    <property type="entry name" value="SCP2_2"/>
    <property type="match status" value="1"/>
</dbReference>
<name>A0A9W6M9R4_9MICO</name>
<dbReference type="GO" id="GO:0030649">
    <property type="term" value="P:aminoglycoside antibiotic catabolic process"/>
    <property type="evidence" value="ECO:0007669"/>
    <property type="project" value="TreeGrafter"/>
</dbReference>
<feature type="binding site" evidence="4">
    <location>
        <begin position="146"/>
        <end position="147"/>
    </location>
    <ligand>
        <name>acetyl-CoA</name>
        <dbReference type="ChEBI" id="CHEBI:57288"/>
    </ligand>
</feature>
<dbReference type="InterPro" id="IPR016181">
    <property type="entry name" value="Acyl_CoA_acyltransferase"/>
</dbReference>
<comment type="caution">
    <text evidence="6">The sequence shown here is derived from an EMBL/GenBank/DDBJ whole genome shotgun (WGS) entry which is preliminary data.</text>
</comment>
<dbReference type="GO" id="GO:0034069">
    <property type="term" value="F:aminoglycoside N-acetyltransferase activity"/>
    <property type="evidence" value="ECO:0007669"/>
    <property type="project" value="TreeGrafter"/>
</dbReference>
<dbReference type="Gene3D" id="3.40.630.30">
    <property type="match status" value="2"/>
</dbReference>
<evidence type="ECO:0000256" key="1">
    <source>
        <dbReference type="ARBA" id="ARBA00009213"/>
    </source>
</evidence>
<dbReference type="Pfam" id="PF13527">
    <property type="entry name" value="Acetyltransf_9"/>
    <property type="match status" value="1"/>
</dbReference>
<gene>
    <name evidence="6" type="ORF">GCM10017596_25870</name>
</gene>
<dbReference type="InterPro" id="IPR051554">
    <property type="entry name" value="Acetyltransferase_Eis"/>
</dbReference>
<dbReference type="Gene3D" id="3.30.1050.10">
    <property type="entry name" value="SCP2 sterol-binding domain"/>
    <property type="match status" value="1"/>
</dbReference>
<evidence type="ECO:0000256" key="3">
    <source>
        <dbReference type="ARBA" id="ARBA00023315"/>
    </source>
</evidence>
<feature type="domain" description="N-acetyltransferase" evidence="5">
    <location>
        <begin position="24"/>
        <end position="173"/>
    </location>
</feature>
<feature type="binding site" evidence="4">
    <location>
        <begin position="110"/>
        <end position="112"/>
    </location>
    <ligand>
        <name>acetyl-CoA</name>
        <dbReference type="ChEBI" id="CHEBI:57288"/>
    </ligand>
</feature>
<comment type="similarity">
    <text evidence="1 4">Belongs to the acetyltransferase Eis family.</text>
</comment>
<keyword evidence="7" id="KW-1185">Reference proteome</keyword>
<dbReference type="RefSeq" id="WP_204937700.1">
    <property type="nucleotide sequence ID" value="NZ_BAAAUM010000002.1"/>
</dbReference>
<dbReference type="EMBL" id="BSET01000002">
    <property type="protein sequence ID" value="GLK02872.1"/>
    <property type="molecule type" value="Genomic_DNA"/>
</dbReference>
<organism evidence="6 7">
    <name type="scientific">Microbacterium keratanolyticum</name>
    <dbReference type="NCBI Taxonomy" id="67574"/>
    <lineage>
        <taxon>Bacteria</taxon>
        <taxon>Bacillati</taxon>
        <taxon>Actinomycetota</taxon>
        <taxon>Actinomycetes</taxon>
        <taxon>Micrococcales</taxon>
        <taxon>Microbacteriaceae</taxon>
        <taxon>Microbacterium</taxon>
    </lineage>
</organism>